<evidence type="ECO:0000313" key="4">
    <source>
        <dbReference type="EMBL" id="KAG9454615.1"/>
    </source>
</evidence>
<dbReference type="Pfam" id="PF20431">
    <property type="entry name" value="E_motif"/>
    <property type="match status" value="1"/>
</dbReference>
<dbReference type="InterPro" id="IPR046848">
    <property type="entry name" value="E_motif"/>
</dbReference>
<dbReference type="GO" id="GO:0009451">
    <property type="term" value="P:RNA modification"/>
    <property type="evidence" value="ECO:0007669"/>
    <property type="project" value="InterPro"/>
</dbReference>
<dbReference type="NCBIfam" id="TIGR00756">
    <property type="entry name" value="PPR"/>
    <property type="match status" value="3"/>
</dbReference>
<organism evidence="4 5">
    <name type="scientific">Aristolochia fimbriata</name>
    <name type="common">White veined hardy Dutchman's pipe vine</name>
    <dbReference type="NCBI Taxonomy" id="158543"/>
    <lineage>
        <taxon>Eukaryota</taxon>
        <taxon>Viridiplantae</taxon>
        <taxon>Streptophyta</taxon>
        <taxon>Embryophyta</taxon>
        <taxon>Tracheophyta</taxon>
        <taxon>Spermatophyta</taxon>
        <taxon>Magnoliopsida</taxon>
        <taxon>Magnoliidae</taxon>
        <taxon>Piperales</taxon>
        <taxon>Aristolochiaceae</taxon>
        <taxon>Aristolochia</taxon>
    </lineage>
</organism>
<name>A0AAV7F2R4_ARIFI</name>
<dbReference type="InterPro" id="IPR011990">
    <property type="entry name" value="TPR-like_helical_dom_sf"/>
</dbReference>
<dbReference type="SUPFAM" id="SSF48452">
    <property type="entry name" value="TPR-like"/>
    <property type="match status" value="1"/>
</dbReference>
<keyword evidence="5" id="KW-1185">Reference proteome</keyword>
<feature type="repeat" description="PPR" evidence="2">
    <location>
        <begin position="503"/>
        <end position="537"/>
    </location>
</feature>
<feature type="repeat" description="PPR" evidence="2">
    <location>
        <begin position="267"/>
        <end position="301"/>
    </location>
</feature>
<dbReference type="AlphaFoldDB" id="A0AAV7F2R4"/>
<dbReference type="GO" id="GO:0003723">
    <property type="term" value="F:RNA binding"/>
    <property type="evidence" value="ECO:0007669"/>
    <property type="project" value="InterPro"/>
</dbReference>
<feature type="repeat" description="PPR" evidence="2">
    <location>
        <begin position="197"/>
        <end position="231"/>
    </location>
</feature>
<evidence type="ECO:0000256" key="1">
    <source>
        <dbReference type="ARBA" id="ARBA00022737"/>
    </source>
</evidence>
<feature type="repeat" description="PPR" evidence="2">
    <location>
        <begin position="470"/>
        <end position="500"/>
    </location>
</feature>
<dbReference type="PANTHER" id="PTHR47926:SF342">
    <property type="entry name" value="TETRATRICOPEPTIDE-LIKE HELICAL DOMAIN-CONTAINING PROTEIN-RELATED"/>
    <property type="match status" value="1"/>
</dbReference>
<dbReference type="GO" id="GO:0008270">
    <property type="term" value="F:zinc ion binding"/>
    <property type="evidence" value="ECO:0007669"/>
    <property type="project" value="InterPro"/>
</dbReference>
<dbReference type="Proteomes" id="UP000825729">
    <property type="component" value="Unassembled WGS sequence"/>
</dbReference>
<dbReference type="InterPro" id="IPR032867">
    <property type="entry name" value="DYW_dom"/>
</dbReference>
<keyword evidence="1" id="KW-0677">Repeat</keyword>
<dbReference type="Pfam" id="PF14432">
    <property type="entry name" value="DYW_deaminase"/>
    <property type="match status" value="1"/>
</dbReference>
<sequence length="809" mass="91190">MASFVQPFVHYPSYCSSTPYWNPGLHRCQGVVTSASATTRENLRNSSTWYDSETPQLTISSVERPNQCLQLLKTEDEAPLFDEMLERTVDPERNLNDANDNFLGSSLVHVSGPVSSSPDTTHNFCVKTPWDRSFIIRALSLAASLQKLEHGRKIHAIAIKIGCGDDKFVATDVMGMYAKCKDTKSACEVFNQLTSVDIVSCNSLLSGYANNGLFDHALTWFVQIQSTGFRPSPYTLSIVLGVCGTLAAIAEGKQLHAYVIKVQCLHDSAVGNALLTMYCKCGVIKEAEILFDRLPSKNFISWTAIITGLYHSEFFDKALKQFNHMRQCEVNPTEHTYAVALACCGSINFSGIGRALHAMVTKSGFVSNAFVATSILNMYTKYDEMDDAEKLFIEMEDPQSTASWNALLSGYVYHGHNLKAMEVFNKMAQNPGALDQFTYTTILKACAVLPSLTGGNQIHAHTIKTEDKSSKHVWSSLIEMYAKSGEFTEANKVFDRMPRNLSDHVAWNSMLKAHSVSGLADKAILLFEKMIKEGMKPTSATFLAVLTACSHSGLVHQGQEIYESMVRHYGIAPEEKHYSCMVDLLGRSGRLEEARNFIRLMPIKPTTNIWRPLLAACQSHGNLPMAEYVAQRILEMDPNEVTAYITLSNMYAEVGRWRDAEKQRKFVELKGLKKEPGCSWIEVNHKVQKFFSRDTTHSETEKIYMKLEELVRQIKRIGYVPVSKVATSHRRDPEDEHVIYHSEKLAFSFGLIHVTAGRPIRIFKNLRICGDCHLFMKFMSKVTHRTIVIRDNYRFHFFKQGHCSCDDHW</sequence>
<protein>
    <recommendedName>
        <fullName evidence="3">DYW domain-containing protein</fullName>
    </recommendedName>
</protein>
<dbReference type="InterPro" id="IPR046960">
    <property type="entry name" value="PPR_At4g14850-like_plant"/>
</dbReference>
<dbReference type="Gene3D" id="1.25.40.10">
    <property type="entry name" value="Tetratricopeptide repeat domain"/>
    <property type="match status" value="4"/>
</dbReference>
<proteinExistence type="predicted"/>
<evidence type="ECO:0000256" key="2">
    <source>
        <dbReference type="PROSITE-ProRule" id="PRU00708"/>
    </source>
</evidence>
<dbReference type="InterPro" id="IPR002885">
    <property type="entry name" value="PPR_rpt"/>
</dbReference>
<dbReference type="EMBL" id="JAINDJ010000003">
    <property type="protein sequence ID" value="KAG9454615.1"/>
    <property type="molecule type" value="Genomic_DNA"/>
</dbReference>
<reference evidence="4 5" key="1">
    <citation type="submission" date="2021-07" db="EMBL/GenBank/DDBJ databases">
        <title>The Aristolochia fimbriata genome: insights into angiosperm evolution, floral development and chemical biosynthesis.</title>
        <authorList>
            <person name="Jiao Y."/>
        </authorList>
    </citation>
    <scope>NUCLEOTIDE SEQUENCE [LARGE SCALE GENOMIC DNA]</scope>
    <source>
        <strain evidence="4">IBCAS-2021</strain>
        <tissue evidence="4">Leaf</tissue>
    </source>
</reference>
<feature type="repeat" description="PPR" evidence="2">
    <location>
        <begin position="400"/>
        <end position="430"/>
    </location>
</feature>
<dbReference type="FunFam" id="1.25.40.10:FF:000366">
    <property type="entry name" value="Pentatricopeptide (PPR) repeat-containing protein"/>
    <property type="match status" value="1"/>
</dbReference>
<feature type="domain" description="DYW" evidence="3">
    <location>
        <begin position="718"/>
        <end position="809"/>
    </location>
</feature>
<comment type="caution">
    <text evidence="4">The sequence shown here is derived from an EMBL/GenBank/DDBJ whole genome shotgun (WGS) entry which is preliminary data.</text>
</comment>
<evidence type="ECO:0000259" key="3">
    <source>
        <dbReference type="Pfam" id="PF14432"/>
    </source>
</evidence>
<evidence type="ECO:0000313" key="5">
    <source>
        <dbReference type="Proteomes" id="UP000825729"/>
    </source>
</evidence>
<dbReference type="PANTHER" id="PTHR47926">
    <property type="entry name" value="PENTATRICOPEPTIDE REPEAT-CONTAINING PROTEIN"/>
    <property type="match status" value="1"/>
</dbReference>
<dbReference type="PROSITE" id="PS51375">
    <property type="entry name" value="PPR"/>
    <property type="match status" value="5"/>
</dbReference>
<dbReference type="FunFam" id="1.25.40.10:FF:000343">
    <property type="entry name" value="Pentatricopeptide repeat-containing protein At3g58590"/>
    <property type="match status" value="3"/>
</dbReference>
<dbReference type="Pfam" id="PF13041">
    <property type="entry name" value="PPR_2"/>
    <property type="match status" value="3"/>
</dbReference>
<accession>A0AAV7F2R4</accession>
<dbReference type="Pfam" id="PF01535">
    <property type="entry name" value="PPR"/>
    <property type="match status" value="5"/>
</dbReference>
<dbReference type="FunFam" id="1.25.40.10:FF:000031">
    <property type="entry name" value="Pentatricopeptide repeat-containing protein mitochondrial"/>
    <property type="match status" value="1"/>
</dbReference>
<gene>
    <name evidence="4" type="ORF">H6P81_007519</name>
</gene>